<evidence type="ECO:0000256" key="1">
    <source>
        <dbReference type="ARBA" id="ARBA00010333"/>
    </source>
</evidence>
<dbReference type="AlphaFoldDB" id="A0A7D9H504"/>
<dbReference type="GO" id="GO:0005576">
    <property type="term" value="C:extracellular region"/>
    <property type="evidence" value="ECO:0007669"/>
    <property type="project" value="TreeGrafter"/>
</dbReference>
<dbReference type="PANTHER" id="PTHR30085">
    <property type="entry name" value="AMINO ACID ABC TRANSPORTER PERMEASE"/>
    <property type="match status" value="1"/>
</dbReference>
<name>A0A7D9H504_9GAMM</name>
<comment type="similarity">
    <text evidence="1">Belongs to the bacterial solute-binding protein 3 family.</text>
</comment>
<dbReference type="EMBL" id="LR633967">
    <property type="protein sequence ID" value="VUX56079.1"/>
    <property type="molecule type" value="Genomic_DNA"/>
</dbReference>
<evidence type="ECO:0000313" key="6">
    <source>
        <dbReference type="EMBL" id="VUX56079.1"/>
    </source>
</evidence>
<proteinExistence type="inferred from homology"/>
<dbReference type="GO" id="GO:0006865">
    <property type="term" value="P:amino acid transport"/>
    <property type="evidence" value="ECO:0007669"/>
    <property type="project" value="TreeGrafter"/>
</dbReference>
<reference evidence="6" key="1">
    <citation type="submission" date="2019-07" db="EMBL/GenBank/DDBJ databases">
        <authorList>
            <person name="Weber M."/>
            <person name="Kostadinov I."/>
            <person name="Kostadinov D I."/>
        </authorList>
    </citation>
    <scope>NUCLEOTIDE SEQUENCE</scope>
    <source>
        <strain evidence="6">Gfbio:sag-sample-m06:053724c1-46a9-4a36-b237-ea2bf867836b</strain>
    </source>
</reference>
<feature type="domain" description="Solute-binding protein family 3/N-terminal" evidence="5">
    <location>
        <begin position="39"/>
        <end position="271"/>
    </location>
</feature>
<evidence type="ECO:0000256" key="3">
    <source>
        <dbReference type="ARBA" id="ARBA00022729"/>
    </source>
</evidence>
<dbReference type="InterPro" id="IPR051455">
    <property type="entry name" value="Bact_solute-bind_prot3"/>
</dbReference>
<dbReference type="SMART" id="SM00062">
    <property type="entry name" value="PBPb"/>
    <property type="match status" value="1"/>
</dbReference>
<evidence type="ECO:0000256" key="4">
    <source>
        <dbReference type="SAM" id="SignalP"/>
    </source>
</evidence>
<sequence length="290" mass="31679">MIHRTCMAVLSTAILLFAGTDIFAHDAEGTLEKIARTGEFVIGYRTDASPLSYENADGDPSGYSVDLCRRIAAGVKAHLSEVDIETKFVSVSSDERISAVISGKIDIECGSTTITLSRQEQVDFTIPTFVTGASVLSLTESGIQGMSDLSGKKVGAVKDTTTIDLLRENLQQNLIDANVVIVGSREEAMNRLNRGDIDAYASDQIVLIGQVIGATNPKRYSLLDETFSYEPYGLVVRRNDADFRLVANKAITQIYRSGQHSQIFNKWIGRIGIRPPPILVAMYQLNTIPE</sequence>
<feature type="signal peptide" evidence="4">
    <location>
        <begin position="1"/>
        <end position="24"/>
    </location>
</feature>
<dbReference type="SUPFAM" id="SSF53850">
    <property type="entry name" value="Periplasmic binding protein-like II"/>
    <property type="match status" value="1"/>
</dbReference>
<accession>A0A7D9H504</accession>
<dbReference type="InterPro" id="IPR001638">
    <property type="entry name" value="Solute-binding_3/MltF_N"/>
</dbReference>
<evidence type="ECO:0000259" key="5">
    <source>
        <dbReference type="SMART" id="SM00062"/>
    </source>
</evidence>
<protein>
    <recommendedName>
        <fullName evidence="5">Solute-binding protein family 3/N-terminal domain-containing protein</fullName>
    </recommendedName>
</protein>
<organism evidence="6">
    <name type="scientific">uncultured Woeseiaceae bacterium</name>
    <dbReference type="NCBI Taxonomy" id="1983305"/>
    <lineage>
        <taxon>Bacteria</taxon>
        <taxon>Pseudomonadati</taxon>
        <taxon>Pseudomonadota</taxon>
        <taxon>Gammaproteobacteria</taxon>
        <taxon>Woeseiales</taxon>
        <taxon>Woeseiaceae</taxon>
        <taxon>environmental samples</taxon>
    </lineage>
</organism>
<dbReference type="GO" id="GO:0030288">
    <property type="term" value="C:outer membrane-bounded periplasmic space"/>
    <property type="evidence" value="ECO:0007669"/>
    <property type="project" value="TreeGrafter"/>
</dbReference>
<dbReference type="CDD" id="cd13688">
    <property type="entry name" value="PBP2_GltI_DEBP"/>
    <property type="match status" value="1"/>
</dbReference>
<gene>
    <name evidence="6" type="ORF">JTBM06_V1_270008</name>
</gene>
<evidence type="ECO:0000256" key="2">
    <source>
        <dbReference type="ARBA" id="ARBA00022448"/>
    </source>
</evidence>
<dbReference type="Pfam" id="PF00497">
    <property type="entry name" value="SBP_bac_3"/>
    <property type="match status" value="1"/>
</dbReference>
<keyword evidence="3 4" id="KW-0732">Signal</keyword>
<keyword evidence="2" id="KW-0813">Transport</keyword>
<dbReference type="PANTHER" id="PTHR30085:SF6">
    <property type="entry name" value="ABC TRANSPORTER GLUTAMINE-BINDING PROTEIN GLNH"/>
    <property type="match status" value="1"/>
</dbReference>
<feature type="chain" id="PRO_5027841749" description="Solute-binding protein family 3/N-terminal domain-containing protein" evidence="4">
    <location>
        <begin position="25"/>
        <end position="290"/>
    </location>
</feature>
<dbReference type="Gene3D" id="3.40.190.10">
    <property type="entry name" value="Periplasmic binding protein-like II"/>
    <property type="match status" value="2"/>
</dbReference>